<gene>
    <name evidence="1" type="ORF">ACCO45_010410</name>
</gene>
<name>A0ACC4DEQ2_PURLI</name>
<reference evidence="1" key="1">
    <citation type="submission" date="2024-12" db="EMBL/GenBank/DDBJ databases">
        <title>Comparative genomics and development of molecular markers within Purpureocillium lilacinum and among Purpureocillium species.</title>
        <authorList>
            <person name="Yeh Z.-Y."/>
            <person name="Ni N.-T."/>
            <person name="Lo P.-H."/>
            <person name="Mushyakhwo K."/>
            <person name="Lin C.-F."/>
            <person name="Nai Y.-S."/>
        </authorList>
    </citation>
    <scope>NUCLEOTIDE SEQUENCE</scope>
    <source>
        <strain evidence="1">NCHU-NPUST-175</strain>
    </source>
</reference>
<dbReference type="EMBL" id="JBGNUJ010000010">
    <property type="protein sequence ID" value="KAL3954847.1"/>
    <property type="molecule type" value="Genomic_DNA"/>
</dbReference>
<sequence>MAEVESVKSQQRCTWRSVAADLCSAACASAVASPVAAVIDKIVYNRAVHSITMTESLQSWVSTPQPLIRSLAIPFLVYFATYATFNCLDTFYAANDCKDQATASSAKLVATTGIGIGACVYKDVNFVKMASRVPVRPLTYALFTARDAFTTFAALNLPPIVAATLGSFPSVCPSQGQTAFQSDESRLRAAQMIAPVASQLVSTPSTSWGSIRTIGNIKLRSAIASRLQKIKCTGYRPCDACSRRTLPCHYDERDRNVLVNREYLTSLQEKVSSLEKAQIGGNGGSHPQTVVNDEEDCSTAASGHRTAMILLIEDEDEGAGGGAPQCVTVRRRIVQPELLDKSFIHWALHVHDLRYWENMCVWNQMADLYLGISSNWSFTRRILNMTHEYIYHRAVPSPGLIFDGETYELEFASPQSASDAHAALVPTMDHAIHLINTVKFHCCQLFHLFDETEFMGLLHEFYAQTPQPALGASLWGVHFLVLLALGKAFLSKSQRGRQPPGAEFFIRAMQLLPNMVILWRDPIRSTEALCCIALYLQCIDYRISAHNFIGQAIRLAMSQGMHTDVSANQVGDCVAQRYQRIWSTVYVLDREMTSWMGLPQSVNDENVPTPLLNLPDDPRLAKGLSMRIKLSRVIARCIVLATRPLLFCFLKIRLESGDTCRMLLHSSQTALSLIQMCLDSCHQIVVILECLQHQGLLETFLVFDLEALSVSTTNLLVAPALSQDLTPNHPVSVQKAYAIFEELSRNGNLIVDLQRFELQLLEQLLSAVSQQDWRAPNDHLNAQPPSYAEASSMNAGPPMPSQIFSQGQGSLCEQLPETPMGDGFGSGLSTTQIMALADAIDIDHTEWMSQAMTRYSE</sequence>
<accession>A0ACC4DEQ2</accession>
<keyword evidence="2" id="KW-1185">Reference proteome</keyword>
<comment type="caution">
    <text evidence="1">The sequence shown here is derived from an EMBL/GenBank/DDBJ whole genome shotgun (WGS) entry which is preliminary data.</text>
</comment>
<evidence type="ECO:0000313" key="2">
    <source>
        <dbReference type="Proteomes" id="UP001638806"/>
    </source>
</evidence>
<proteinExistence type="predicted"/>
<protein>
    <submittedName>
        <fullName evidence="1">Uncharacterized protein</fullName>
    </submittedName>
</protein>
<evidence type="ECO:0000313" key="1">
    <source>
        <dbReference type="EMBL" id="KAL3954847.1"/>
    </source>
</evidence>
<dbReference type="Proteomes" id="UP001638806">
    <property type="component" value="Unassembled WGS sequence"/>
</dbReference>
<organism evidence="1 2">
    <name type="scientific">Purpureocillium lilacinum</name>
    <name type="common">Paecilomyces lilacinus</name>
    <dbReference type="NCBI Taxonomy" id="33203"/>
    <lineage>
        <taxon>Eukaryota</taxon>
        <taxon>Fungi</taxon>
        <taxon>Dikarya</taxon>
        <taxon>Ascomycota</taxon>
        <taxon>Pezizomycotina</taxon>
        <taxon>Sordariomycetes</taxon>
        <taxon>Hypocreomycetidae</taxon>
        <taxon>Hypocreales</taxon>
        <taxon>Ophiocordycipitaceae</taxon>
        <taxon>Purpureocillium</taxon>
    </lineage>
</organism>